<feature type="transmembrane region" description="Helical" evidence="11">
    <location>
        <begin position="120"/>
        <end position="140"/>
    </location>
</feature>
<evidence type="ECO:0000256" key="10">
    <source>
        <dbReference type="ARBA" id="ARBA00039381"/>
    </source>
</evidence>
<feature type="transmembrane region" description="Helical" evidence="11">
    <location>
        <begin position="267"/>
        <end position="286"/>
    </location>
</feature>
<keyword evidence="5" id="KW-0997">Cell inner membrane</keyword>
<evidence type="ECO:0000313" key="12">
    <source>
        <dbReference type="EMBL" id="MCB8877087.1"/>
    </source>
</evidence>
<evidence type="ECO:0000256" key="6">
    <source>
        <dbReference type="ARBA" id="ARBA00022692"/>
    </source>
</evidence>
<dbReference type="Pfam" id="PF02653">
    <property type="entry name" value="BPD_transp_2"/>
    <property type="match status" value="1"/>
</dbReference>
<dbReference type="InterPro" id="IPR001851">
    <property type="entry name" value="ABC_transp_permease"/>
</dbReference>
<feature type="transmembrane region" description="Helical" evidence="11">
    <location>
        <begin position="292"/>
        <end position="309"/>
    </location>
</feature>
<evidence type="ECO:0000256" key="1">
    <source>
        <dbReference type="ARBA" id="ARBA00004651"/>
    </source>
</evidence>
<sequence length="341" mass="33483">MTRQLTRPLALVGVAILLLLVGQALLPGFLSLGQIGNQLKIAAFLGLFGLCQTIVIAAGGQGLDLSVGASATLGGILGAALMQGSNGLTAPALLAAVAAGGLVGVINGIGIALMRIPPLVATLAIASVVDGGTILGVSIAHPANSASPVLVAIGGWASAGVPNIVIVWAILGALAIWLLSASAWGKRLTATGANPVASLLSGNHVTAIRIAAYGLSGALAAFAGFLLTGYVGQAFFGLGDPYILTSVVVAVIGGATLAGGRAPYAGVAAAAIMMTVLVSLLTALAIGEAGRQIIFGLVLLGFLALDRMMKGSLRMAMIGRRPNPAPPIAAASSAADTPRGG</sequence>
<gene>
    <name evidence="12" type="ORF">ASILVAE211_17970</name>
</gene>
<feature type="transmembrane region" description="Helical" evidence="11">
    <location>
        <begin position="160"/>
        <end position="179"/>
    </location>
</feature>
<evidence type="ECO:0000256" key="4">
    <source>
        <dbReference type="ARBA" id="ARBA00022475"/>
    </source>
</evidence>
<feature type="transmembrane region" description="Helical" evidence="11">
    <location>
        <begin position="88"/>
        <end position="113"/>
    </location>
</feature>
<dbReference type="EMBL" id="JAESVB010000010">
    <property type="protein sequence ID" value="MCB8877087.1"/>
    <property type="molecule type" value="Genomic_DNA"/>
</dbReference>
<evidence type="ECO:0000256" key="9">
    <source>
        <dbReference type="ARBA" id="ARBA00025439"/>
    </source>
</evidence>
<evidence type="ECO:0000256" key="2">
    <source>
        <dbReference type="ARBA" id="ARBA00011262"/>
    </source>
</evidence>
<evidence type="ECO:0000256" key="11">
    <source>
        <dbReference type="SAM" id="Phobius"/>
    </source>
</evidence>
<comment type="subcellular location">
    <subcellularLocation>
        <location evidence="1">Cell membrane</location>
        <topology evidence="1">Multi-pass membrane protein</topology>
    </subcellularLocation>
</comment>
<dbReference type="AlphaFoldDB" id="A0A963YU39"/>
<feature type="transmembrane region" description="Helical" evidence="11">
    <location>
        <begin position="210"/>
        <end position="236"/>
    </location>
</feature>
<feature type="transmembrane region" description="Helical" evidence="11">
    <location>
        <begin position="40"/>
        <end position="58"/>
    </location>
</feature>
<dbReference type="CDD" id="cd06579">
    <property type="entry name" value="TM_PBP1_transp_AraH_like"/>
    <property type="match status" value="1"/>
</dbReference>
<dbReference type="PANTHER" id="PTHR32196:SF71">
    <property type="entry name" value="AUTOINDUCER 2 IMPORT SYSTEM PERMEASE PROTEIN LSRD"/>
    <property type="match status" value="1"/>
</dbReference>
<proteinExistence type="predicted"/>
<dbReference type="PANTHER" id="PTHR32196">
    <property type="entry name" value="ABC TRANSPORTER PERMEASE PROTEIN YPHD-RELATED-RELATED"/>
    <property type="match status" value="1"/>
</dbReference>
<feature type="transmembrane region" description="Helical" evidence="11">
    <location>
        <begin position="242"/>
        <end position="260"/>
    </location>
</feature>
<dbReference type="Proteomes" id="UP000708298">
    <property type="component" value="Unassembled WGS sequence"/>
</dbReference>
<keyword evidence="6 11" id="KW-0812">Transmembrane</keyword>
<accession>A0A963YU39</accession>
<comment type="subunit">
    <text evidence="2">The complex is composed of two ATP-binding proteins (LsrA), two transmembrane proteins (LsrC and LsrD) and a solute-binding protein (LsrB).</text>
</comment>
<evidence type="ECO:0000256" key="7">
    <source>
        <dbReference type="ARBA" id="ARBA00022989"/>
    </source>
</evidence>
<keyword evidence="8 11" id="KW-0472">Membrane</keyword>
<keyword evidence="3" id="KW-0813">Transport</keyword>
<evidence type="ECO:0000313" key="13">
    <source>
        <dbReference type="Proteomes" id="UP000708298"/>
    </source>
</evidence>
<feature type="transmembrane region" description="Helical" evidence="11">
    <location>
        <begin position="65"/>
        <end position="82"/>
    </location>
</feature>
<organism evidence="12 13">
    <name type="scientific">Acidisoma silvae</name>
    <dbReference type="NCBI Taxonomy" id="2802396"/>
    <lineage>
        <taxon>Bacteria</taxon>
        <taxon>Pseudomonadati</taxon>
        <taxon>Pseudomonadota</taxon>
        <taxon>Alphaproteobacteria</taxon>
        <taxon>Acetobacterales</taxon>
        <taxon>Acidocellaceae</taxon>
        <taxon>Acidisoma</taxon>
    </lineage>
</organism>
<protein>
    <recommendedName>
        <fullName evidence="10">Autoinducer 2 import system permease protein LsrD</fullName>
    </recommendedName>
</protein>
<dbReference type="RefSeq" id="WP_227322744.1">
    <property type="nucleotide sequence ID" value="NZ_JAESVB010000010.1"/>
</dbReference>
<keyword evidence="7 11" id="KW-1133">Transmembrane helix</keyword>
<keyword evidence="13" id="KW-1185">Reference proteome</keyword>
<reference evidence="12" key="2">
    <citation type="submission" date="2021-01" db="EMBL/GenBank/DDBJ databases">
        <authorList>
            <person name="Mieszkin S."/>
            <person name="Pouder E."/>
            <person name="Alain K."/>
        </authorList>
    </citation>
    <scope>NUCLEOTIDE SEQUENCE</scope>
    <source>
        <strain evidence="12">HW T2.11</strain>
    </source>
</reference>
<dbReference type="GO" id="GO:0005886">
    <property type="term" value="C:plasma membrane"/>
    <property type="evidence" value="ECO:0007669"/>
    <property type="project" value="UniProtKB-SubCell"/>
</dbReference>
<dbReference type="GO" id="GO:0022857">
    <property type="term" value="F:transmembrane transporter activity"/>
    <property type="evidence" value="ECO:0007669"/>
    <property type="project" value="InterPro"/>
</dbReference>
<reference evidence="12" key="1">
    <citation type="journal article" date="2021" name="Microorganisms">
        <title>Acidisoma silvae sp. nov. and Acidisomacellulosilytica sp. nov., Two Acidophilic Bacteria Isolated from Decaying Wood, Hydrolyzing Cellulose and Producing Poly-3-hydroxybutyrate.</title>
        <authorList>
            <person name="Mieszkin S."/>
            <person name="Pouder E."/>
            <person name="Uroz S."/>
            <person name="Simon-Colin C."/>
            <person name="Alain K."/>
        </authorList>
    </citation>
    <scope>NUCLEOTIDE SEQUENCE</scope>
    <source>
        <strain evidence="12">HW T2.11</strain>
    </source>
</reference>
<evidence type="ECO:0000256" key="5">
    <source>
        <dbReference type="ARBA" id="ARBA00022519"/>
    </source>
</evidence>
<comment type="caution">
    <text evidence="12">The sequence shown here is derived from an EMBL/GenBank/DDBJ whole genome shotgun (WGS) entry which is preliminary data.</text>
</comment>
<comment type="function">
    <text evidence="9">Part of the ABC transporter complex LsrABCD involved in autoinducer 2 (AI-2) import. Probably responsible for the translocation of the substrate across the membrane.</text>
</comment>
<evidence type="ECO:0000256" key="3">
    <source>
        <dbReference type="ARBA" id="ARBA00022448"/>
    </source>
</evidence>
<keyword evidence="4" id="KW-1003">Cell membrane</keyword>
<evidence type="ECO:0000256" key="8">
    <source>
        <dbReference type="ARBA" id="ARBA00023136"/>
    </source>
</evidence>
<name>A0A963YU39_9PROT</name>